<dbReference type="EMBL" id="JANJYJ010000010">
    <property type="protein sequence ID" value="KAK3185152.1"/>
    <property type="molecule type" value="Genomic_DNA"/>
</dbReference>
<sequence>MQTPLYEEFFNSLNTVCSPGFLERKADETSPNYLKLPPKSRSPSRVPVGTQSPSMAVDAVSSGSPGSNSKHVGNAGDQTSQENPSPQCNEAQ</sequence>
<evidence type="ECO:0000313" key="3">
    <source>
        <dbReference type="Proteomes" id="UP001281410"/>
    </source>
</evidence>
<feature type="compositionally biased region" description="Low complexity" evidence="1">
    <location>
        <begin position="34"/>
        <end position="48"/>
    </location>
</feature>
<accession>A0AAD9ZNM0</accession>
<feature type="region of interest" description="Disordered" evidence="1">
    <location>
        <begin position="25"/>
        <end position="92"/>
    </location>
</feature>
<dbReference type="AlphaFoldDB" id="A0AAD9ZNM0"/>
<comment type="caution">
    <text evidence="2">The sequence shown here is derived from an EMBL/GenBank/DDBJ whole genome shotgun (WGS) entry which is preliminary data.</text>
</comment>
<feature type="compositionally biased region" description="Polar residues" evidence="1">
    <location>
        <begin position="61"/>
        <end position="92"/>
    </location>
</feature>
<evidence type="ECO:0000256" key="1">
    <source>
        <dbReference type="SAM" id="MobiDB-lite"/>
    </source>
</evidence>
<protein>
    <submittedName>
        <fullName evidence="2">Uncharacterized protein</fullName>
    </submittedName>
</protein>
<evidence type="ECO:0000313" key="2">
    <source>
        <dbReference type="EMBL" id="KAK3185152.1"/>
    </source>
</evidence>
<organism evidence="2 3">
    <name type="scientific">Dipteronia sinensis</name>
    <dbReference type="NCBI Taxonomy" id="43782"/>
    <lineage>
        <taxon>Eukaryota</taxon>
        <taxon>Viridiplantae</taxon>
        <taxon>Streptophyta</taxon>
        <taxon>Embryophyta</taxon>
        <taxon>Tracheophyta</taxon>
        <taxon>Spermatophyta</taxon>
        <taxon>Magnoliopsida</taxon>
        <taxon>eudicotyledons</taxon>
        <taxon>Gunneridae</taxon>
        <taxon>Pentapetalae</taxon>
        <taxon>rosids</taxon>
        <taxon>malvids</taxon>
        <taxon>Sapindales</taxon>
        <taxon>Sapindaceae</taxon>
        <taxon>Hippocastanoideae</taxon>
        <taxon>Acereae</taxon>
        <taxon>Dipteronia</taxon>
    </lineage>
</organism>
<keyword evidence="3" id="KW-1185">Reference proteome</keyword>
<name>A0AAD9ZNM0_9ROSI</name>
<gene>
    <name evidence="2" type="ORF">Dsin_032438</name>
</gene>
<reference evidence="2" key="1">
    <citation type="journal article" date="2023" name="Plant J.">
        <title>Genome sequences and population genomics provide insights into the demographic history, inbreeding, and mutation load of two 'living fossil' tree species of Dipteronia.</title>
        <authorList>
            <person name="Feng Y."/>
            <person name="Comes H.P."/>
            <person name="Chen J."/>
            <person name="Zhu S."/>
            <person name="Lu R."/>
            <person name="Zhang X."/>
            <person name="Li P."/>
            <person name="Qiu J."/>
            <person name="Olsen K.M."/>
            <person name="Qiu Y."/>
        </authorList>
    </citation>
    <scope>NUCLEOTIDE SEQUENCE</scope>
    <source>
        <strain evidence="2">NBL</strain>
    </source>
</reference>
<proteinExistence type="predicted"/>
<dbReference type="Proteomes" id="UP001281410">
    <property type="component" value="Unassembled WGS sequence"/>
</dbReference>